<comment type="caution">
    <text evidence="1">The sequence shown here is derived from an EMBL/GenBank/DDBJ whole genome shotgun (WGS) entry which is preliminary data.</text>
</comment>
<dbReference type="InterPro" id="IPR036412">
    <property type="entry name" value="HAD-like_sf"/>
</dbReference>
<dbReference type="PANTHER" id="PTHR10000">
    <property type="entry name" value="PHOSPHOSERINE PHOSPHATASE"/>
    <property type="match status" value="1"/>
</dbReference>
<dbReference type="RefSeq" id="WP_377934780.1">
    <property type="nucleotide sequence ID" value="NZ_JBHUEA010000015.1"/>
</dbReference>
<evidence type="ECO:0000313" key="1">
    <source>
        <dbReference type="EMBL" id="MFD1722027.1"/>
    </source>
</evidence>
<dbReference type="GO" id="GO:0016787">
    <property type="term" value="F:hydrolase activity"/>
    <property type="evidence" value="ECO:0007669"/>
    <property type="project" value="UniProtKB-KW"/>
</dbReference>
<dbReference type="SUPFAM" id="SSF56784">
    <property type="entry name" value="HAD-like"/>
    <property type="match status" value="1"/>
</dbReference>
<organism evidence="1 2">
    <name type="scientific">Amnibacterium endophyticum</name>
    <dbReference type="NCBI Taxonomy" id="2109337"/>
    <lineage>
        <taxon>Bacteria</taxon>
        <taxon>Bacillati</taxon>
        <taxon>Actinomycetota</taxon>
        <taxon>Actinomycetes</taxon>
        <taxon>Micrococcales</taxon>
        <taxon>Microbacteriaceae</taxon>
        <taxon>Amnibacterium</taxon>
    </lineage>
</organism>
<sequence length="273" mass="28201">MPSLLIATDLDGTLLRSDGSVSPRTRDALVAAERSGAVVLFVTARPIRWLDGLRDLVGGHGLVVCANGAVVLELATGRVLESSPMRSEAVLAAADRLRAAVPGIAFARESLSGFGRETGFVPRYAPPPGSPVGSLEQVLGDGVVKVLARHETLPRDELLERVTTALDGALVASVSGEGALVELAAPGVTKSAALAQVAARFGIAREDVVAFGDMLNDLPMLEWAGFGVAVANAHPRVRAVADEVTRSNDEDGVAVVVERLVADLDPAGGHRAG</sequence>
<dbReference type="Proteomes" id="UP001597347">
    <property type="component" value="Unassembled WGS sequence"/>
</dbReference>
<dbReference type="Gene3D" id="3.40.50.1000">
    <property type="entry name" value="HAD superfamily/HAD-like"/>
    <property type="match status" value="1"/>
</dbReference>
<reference evidence="2" key="1">
    <citation type="journal article" date="2019" name="Int. J. Syst. Evol. Microbiol.">
        <title>The Global Catalogue of Microorganisms (GCM) 10K type strain sequencing project: providing services to taxonomists for standard genome sequencing and annotation.</title>
        <authorList>
            <consortium name="The Broad Institute Genomics Platform"/>
            <consortium name="The Broad Institute Genome Sequencing Center for Infectious Disease"/>
            <person name="Wu L."/>
            <person name="Ma J."/>
        </authorList>
    </citation>
    <scope>NUCLEOTIDE SEQUENCE [LARGE SCALE GENOMIC DNA]</scope>
    <source>
        <strain evidence="2">CGMCC 1.12471</strain>
    </source>
</reference>
<keyword evidence="2" id="KW-1185">Reference proteome</keyword>
<protein>
    <submittedName>
        <fullName evidence="1">Cof-type HAD-IIB family hydrolase</fullName>
        <ecNumber evidence="1">3.1.3.-</ecNumber>
    </submittedName>
</protein>
<dbReference type="Pfam" id="PF08282">
    <property type="entry name" value="Hydrolase_3"/>
    <property type="match status" value="1"/>
</dbReference>
<proteinExistence type="predicted"/>
<dbReference type="InterPro" id="IPR023214">
    <property type="entry name" value="HAD_sf"/>
</dbReference>
<dbReference type="Gene3D" id="3.30.1240.10">
    <property type="match status" value="1"/>
</dbReference>
<dbReference type="CDD" id="cd07516">
    <property type="entry name" value="HAD_Pase"/>
    <property type="match status" value="1"/>
</dbReference>
<dbReference type="EMBL" id="JBHUEA010000015">
    <property type="protein sequence ID" value="MFD1722027.1"/>
    <property type="molecule type" value="Genomic_DNA"/>
</dbReference>
<dbReference type="PANTHER" id="PTHR10000:SF8">
    <property type="entry name" value="HAD SUPERFAMILY HYDROLASE-LIKE, TYPE 3"/>
    <property type="match status" value="1"/>
</dbReference>
<evidence type="ECO:0000313" key="2">
    <source>
        <dbReference type="Proteomes" id="UP001597347"/>
    </source>
</evidence>
<keyword evidence="1" id="KW-0378">Hydrolase</keyword>
<accession>A0ABW4LFJ1</accession>
<gene>
    <name evidence="1" type="ORF">ACFSBI_10735</name>
</gene>
<dbReference type="EC" id="3.1.3.-" evidence="1"/>
<name>A0ABW4LFJ1_9MICO</name>